<dbReference type="PROSITE" id="PS51007">
    <property type="entry name" value="CYTC"/>
    <property type="match status" value="1"/>
</dbReference>
<sequence>MKTEEGRAILSSQNGAIKVDDALLQLGKKAFYDETFGNEVFITDIVGAFDGPITLANVKKAIEELKGEGTDNLLVELDKTVTIGGHTFKKGSKVETGLDVAKDTNEVMGMPIKYSSGKVRAGITCLACHATVDRTTKKIIEGAPNSNLNAGLFIAFASNSAAYFTHTDIMSLQKYIKDLGRTVETTDGKKEPLPDIQALEEAVDRNALLWPRGNFDSTIDMASNPSQIPPSFTQGNFPYGWSGHAMAGPFKGLSTFNNNVHAQNSDSLTQSEVSRELFGIDKEVYIGTILQNAADPKFRYTPDKGKKPSAFFAAVDPTPGTPGVNQVILPSSFPKATLVAPDGLIVSSPGSKVNEQNNAMSAWQNTLIPPNPPIASDAAVIKTGREVFRKAQCIACHSGDYLTNNLIVSSGRIKTDPSRALALKKTEKIWGEATIYSPDTPVPVLRGAKILKVPTEHLDPEQIKLGFAHGDSKGGYKTPALNGLYWTAPYLHDGGVAIGPDEKKQLGTAGTLMKGIQPDPYNSLKGLVDKNLREKNVTANRSAGLEQVHVQGIGHEYWVDSSTGFTKQQQDALIKYLLSINH</sequence>
<comment type="caution">
    <text evidence="6">The sequence shown here is derived from an EMBL/GenBank/DDBJ whole genome shotgun (WGS) entry which is preliminary data.</text>
</comment>
<proteinExistence type="predicted"/>
<dbReference type="InterPro" id="IPR036909">
    <property type="entry name" value="Cyt_c-like_dom_sf"/>
</dbReference>
<evidence type="ECO:0000313" key="7">
    <source>
        <dbReference type="Proteomes" id="UP001527882"/>
    </source>
</evidence>
<organism evidence="6 7">
    <name type="scientific">Paenibacillus gyeongsangnamensis</name>
    <dbReference type="NCBI Taxonomy" id="3388067"/>
    <lineage>
        <taxon>Bacteria</taxon>
        <taxon>Bacillati</taxon>
        <taxon>Bacillota</taxon>
        <taxon>Bacilli</taxon>
        <taxon>Bacillales</taxon>
        <taxon>Paenibacillaceae</taxon>
        <taxon>Paenibacillus</taxon>
    </lineage>
</organism>
<accession>A0ABT4QHE3</accession>
<evidence type="ECO:0000256" key="4">
    <source>
        <dbReference type="PROSITE-ProRule" id="PRU00433"/>
    </source>
</evidence>
<evidence type="ECO:0000256" key="3">
    <source>
        <dbReference type="ARBA" id="ARBA00023004"/>
    </source>
</evidence>
<evidence type="ECO:0000256" key="2">
    <source>
        <dbReference type="ARBA" id="ARBA00022723"/>
    </source>
</evidence>
<dbReference type="SUPFAM" id="SSF46626">
    <property type="entry name" value="Cytochrome c"/>
    <property type="match status" value="1"/>
</dbReference>
<dbReference type="Gene3D" id="1.10.760.10">
    <property type="entry name" value="Cytochrome c-like domain"/>
    <property type="match status" value="1"/>
</dbReference>
<dbReference type="Proteomes" id="UP001527882">
    <property type="component" value="Unassembled WGS sequence"/>
</dbReference>
<name>A0ABT4QHE3_9BACL</name>
<keyword evidence="3 4" id="KW-0408">Iron</keyword>
<dbReference type="InterPro" id="IPR009056">
    <property type="entry name" value="Cyt_c-like_dom"/>
</dbReference>
<reference evidence="6 7" key="1">
    <citation type="submission" date="2022-12" db="EMBL/GenBank/DDBJ databases">
        <title>Draft genome sequence of Paenibacillus sp. dW9.</title>
        <authorList>
            <person name="Choi E.-W."/>
            <person name="Kim D.-U."/>
        </authorList>
    </citation>
    <scope>NUCLEOTIDE SEQUENCE [LARGE SCALE GENOMIC DNA]</scope>
    <source>
        <strain evidence="7">dW9</strain>
    </source>
</reference>
<feature type="domain" description="Cytochrome c" evidence="5">
    <location>
        <begin position="379"/>
        <end position="581"/>
    </location>
</feature>
<dbReference type="PANTHER" id="PTHR30600">
    <property type="entry name" value="CYTOCHROME C PEROXIDASE-RELATED"/>
    <property type="match status" value="1"/>
</dbReference>
<keyword evidence="1 4" id="KW-0349">Heme</keyword>
<keyword evidence="7" id="KW-1185">Reference proteome</keyword>
<gene>
    <name evidence="6" type="ORF">O9H85_28700</name>
</gene>
<evidence type="ECO:0000256" key="1">
    <source>
        <dbReference type="ARBA" id="ARBA00022617"/>
    </source>
</evidence>
<evidence type="ECO:0000259" key="5">
    <source>
        <dbReference type="PROSITE" id="PS51007"/>
    </source>
</evidence>
<dbReference type="InterPro" id="IPR051395">
    <property type="entry name" value="Cytochrome_c_Peroxidase/MauG"/>
</dbReference>
<dbReference type="EMBL" id="JAQAGZ010000022">
    <property type="protein sequence ID" value="MCZ8516301.1"/>
    <property type="molecule type" value="Genomic_DNA"/>
</dbReference>
<protein>
    <submittedName>
        <fullName evidence="6">Electron transport protein</fullName>
    </submittedName>
</protein>
<evidence type="ECO:0000313" key="6">
    <source>
        <dbReference type="EMBL" id="MCZ8516301.1"/>
    </source>
</evidence>
<dbReference type="RefSeq" id="WP_269884829.1">
    <property type="nucleotide sequence ID" value="NZ_JAQAGZ010000022.1"/>
</dbReference>
<keyword evidence="2 4" id="KW-0479">Metal-binding</keyword>